<evidence type="ECO:0000313" key="1">
    <source>
        <dbReference type="EMBL" id="CAF4817976.1"/>
    </source>
</evidence>
<evidence type="ECO:0000313" key="2">
    <source>
        <dbReference type="Proteomes" id="UP000663873"/>
    </source>
</evidence>
<dbReference type="EMBL" id="CAJOBP010052336">
    <property type="protein sequence ID" value="CAF4817976.1"/>
    <property type="molecule type" value="Genomic_DNA"/>
</dbReference>
<reference evidence="1" key="1">
    <citation type="submission" date="2021-02" db="EMBL/GenBank/DDBJ databases">
        <authorList>
            <person name="Nowell W R."/>
        </authorList>
    </citation>
    <scope>NUCLEOTIDE SEQUENCE</scope>
</reference>
<comment type="caution">
    <text evidence="1">The sequence shown here is derived from an EMBL/GenBank/DDBJ whole genome shotgun (WGS) entry which is preliminary data.</text>
</comment>
<proteinExistence type="predicted"/>
<accession>A0A821Q1Y3</accession>
<dbReference type="Proteomes" id="UP000663873">
    <property type="component" value="Unassembled WGS sequence"/>
</dbReference>
<feature type="non-terminal residue" evidence="1">
    <location>
        <position position="1"/>
    </location>
</feature>
<keyword evidence="2" id="KW-1185">Reference proteome</keyword>
<sequence length="71" mass="8250">NNCWYRTNSMQDAGPFPMAWFGDGLNLREIQPWFPLPSNLINKGEEWIPEIHEYAVVCQPIAREAAYPDIK</sequence>
<name>A0A821Q1Y3_9BILA</name>
<dbReference type="AlphaFoldDB" id="A0A821Q1Y3"/>
<gene>
    <name evidence="1" type="ORF">UJA718_LOCUS42028</name>
</gene>
<protein>
    <submittedName>
        <fullName evidence="1">Uncharacterized protein</fullName>
    </submittedName>
</protein>
<organism evidence="1 2">
    <name type="scientific">Rotaria socialis</name>
    <dbReference type="NCBI Taxonomy" id="392032"/>
    <lineage>
        <taxon>Eukaryota</taxon>
        <taxon>Metazoa</taxon>
        <taxon>Spiralia</taxon>
        <taxon>Gnathifera</taxon>
        <taxon>Rotifera</taxon>
        <taxon>Eurotatoria</taxon>
        <taxon>Bdelloidea</taxon>
        <taxon>Philodinida</taxon>
        <taxon>Philodinidae</taxon>
        <taxon>Rotaria</taxon>
    </lineage>
</organism>